<dbReference type="PRINTS" id="PR00370">
    <property type="entry name" value="FMOXYGENASE"/>
</dbReference>
<reference evidence="8" key="3">
    <citation type="submission" date="2025-04" db="UniProtKB">
        <authorList>
            <consortium name="RefSeq"/>
        </authorList>
    </citation>
    <scope>IDENTIFICATION</scope>
    <source>
        <strain evidence="8">CBS 304.34</strain>
    </source>
</reference>
<evidence type="ECO:0000256" key="2">
    <source>
        <dbReference type="ARBA" id="ARBA00022630"/>
    </source>
</evidence>
<comment type="similarity">
    <text evidence="1">Belongs to the FMO family.</text>
</comment>
<dbReference type="Pfam" id="PF13450">
    <property type="entry name" value="NAD_binding_8"/>
    <property type="match status" value="1"/>
</dbReference>
<accession>A0A6A6Y3L5</accession>
<dbReference type="EMBL" id="MU003719">
    <property type="protein sequence ID" value="KAF2803108.1"/>
    <property type="molecule type" value="Genomic_DNA"/>
</dbReference>
<evidence type="ECO:0000256" key="5">
    <source>
        <dbReference type="ARBA" id="ARBA00023002"/>
    </source>
</evidence>
<evidence type="ECO:0000256" key="4">
    <source>
        <dbReference type="ARBA" id="ARBA00022857"/>
    </source>
</evidence>
<dbReference type="RefSeq" id="XP_033570072.1">
    <property type="nucleotide sequence ID" value="XM_033721245.1"/>
</dbReference>
<dbReference type="InterPro" id="IPR020946">
    <property type="entry name" value="Flavin_mOase-like"/>
</dbReference>
<dbReference type="OrthoDB" id="66881at2759"/>
<dbReference type="GO" id="GO:0004499">
    <property type="term" value="F:N,N-dimethylaniline monooxygenase activity"/>
    <property type="evidence" value="ECO:0007669"/>
    <property type="project" value="InterPro"/>
</dbReference>
<organism evidence="6">
    <name type="scientific">Mytilinidion resinicola</name>
    <dbReference type="NCBI Taxonomy" id="574789"/>
    <lineage>
        <taxon>Eukaryota</taxon>
        <taxon>Fungi</taxon>
        <taxon>Dikarya</taxon>
        <taxon>Ascomycota</taxon>
        <taxon>Pezizomycotina</taxon>
        <taxon>Dothideomycetes</taxon>
        <taxon>Pleosporomycetidae</taxon>
        <taxon>Mytilinidiales</taxon>
        <taxon>Mytilinidiaceae</taxon>
        <taxon>Mytilinidion</taxon>
    </lineage>
</organism>
<proteinExistence type="inferred from homology"/>
<dbReference type="Pfam" id="PF00743">
    <property type="entry name" value="FMO-like"/>
    <property type="match status" value="2"/>
</dbReference>
<name>A0A6A6Y3L5_9PEZI</name>
<reference evidence="6 8" key="1">
    <citation type="journal article" date="2020" name="Stud. Mycol.">
        <title>101 Dothideomycetes genomes: a test case for predicting lifestyles and emergence of pathogens.</title>
        <authorList>
            <person name="Haridas S."/>
            <person name="Albert R."/>
            <person name="Binder M."/>
            <person name="Bloem J."/>
            <person name="Labutti K."/>
            <person name="Salamov A."/>
            <person name="Andreopoulos B."/>
            <person name="Baker S."/>
            <person name="Barry K."/>
            <person name="Bills G."/>
            <person name="Bluhm B."/>
            <person name="Cannon C."/>
            <person name="Castanera R."/>
            <person name="Culley D."/>
            <person name="Daum C."/>
            <person name="Ezra D."/>
            <person name="Gonzalez J."/>
            <person name="Henrissat B."/>
            <person name="Kuo A."/>
            <person name="Liang C."/>
            <person name="Lipzen A."/>
            <person name="Lutzoni F."/>
            <person name="Magnuson J."/>
            <person name="Mondo S."/>
            <person name="Nolan M."/>
            <person name="Ohm R."/>
            <person name="Pangilinan J."/>
            <person name="Park H.-J."/>
            <person name="Ramirez L."/>
            <person name="Alfaro M."/>
            <person name="Sun H."/>
            <person name="Tritt A."/>
            <person name="Yoshinaga Y."/>
            <person name="Zwiers L.-H."/>
            <person name="Turgeon B."/>
            <person name="Goodwin S."/>
            <person name="Spatafora J."/>
            <person name="Crous P."/>
            <person name="Grigoriev I."/>
        </authorList>
    </citation>
    <scope>NUCLEOTIDE SEQUENCE</scope>
    <source>
        <strain evidence="6 8">CBS 304.34</strain>
    </source>
</reference>
<dbReference type="Gene3D" id="3.50.50.60">
    <property type="entry name" value="FAD/NAD(P)-binding domain"/>
    <property type="match status" value="2"/>
</dbReference>
<reference evidence="8" key="2">
    <citation type="submission" date="2020-04" db="EMBL/GenBank/DDBJ databases">
        <authorList>
            <consortium name="NCBI Genome Project"/>
        </authorList>
    </citation>
    <scope>NUCLEOTIDE SEQUENCE</scope>
    <source>
        <strain evidence="8">CBS 304.34</strain>
    </source>
</reference>
<keyword evidence="4" id="KW-0521">NADP</keyword>
<dbReference type="AlphaFoldDB" id="A0A6A6Y3L5"/>
<dbReference type="GO" id="GO:0050661">
    <property type="term" value="F:NADP binding"/>
    <property type="evidence" value="ECO:0007669"/>
    <property type="project" value="InterPro"/>
</dbReference>
<keyword evidence="7" id="KW-1185">Reference proteome</keyword>
<keyword evidence="3" id="KW-0274">FAD</keyword>
<sequence length="498" mass="55576">MASTFINARSIAIIGGGPSGLVAAKYLSAEKAFDKIVEFEQRSSTGGIWNYTPDETNEDIFTIPQTSPAGGIDKPVWRPAKGKESLKTGHNHRSDDKVPSFISPLYERLETNIPRSLMGFSDLNWPQDSQLFPKHETALGYIQQYGEDVKHLVRVETQVVDVRPATDNKWLVKSVNVRSKTELEEIYDGVIVANGHFIVPFVPDIEGLKEWNEKYPGVVSHSKYFRKPDVFAGKKTIVIGNSASGLDISSQIAPLCTPPLLWSQKAAPHLQPAPDPSKLDLPPIAAFIPESRSVRFENGRVESDIDAVVFCTGYFYSLPFLRNVSPSLITDGSHVEHTYKHLFYAPNPTLSLVALPQRVIPFPVAEAQSAVLARVYAGRLPLPSTEEMQKWENDRIAEVGAGRDFHLLPFPKDAEYINELSRWALSAPAKAGLENGGQGKVPPVWGKWEYWCRDNFAAIRRAFVARGDARASVRTLEELGFDFKEYLREKESDEKARL</sequence>
<gene>
    <name evidence="6 8" type="ORF">BDZ99DRAFT_468454</name>
</gene>
<evidence type="ECO:0000256" key="3">
    <source>
        <dbReference type="ARBA" id="ARBA00022827"/>
    </source>
</evidence>
<dbReference type="GO" id="GO:0050660">
    <property type="term" value="F:flavin adenine dinucleotide binding"/>
    <property type="evidence" value="ECO:0007669"/>
    <property type="project" value="InterPro"/>
</dbReference>
<dbReference type="InterPro" id="IPR000960">
    <property type="entry name" value="Flavin_mOase"/>
</dbReference>
<evidence type="ECO:0000313" key="6">
    <source>
        <dbReference type="EMBL" id="KAF2803108.1"/>
    </source>
</evidence>
<dbReference type="InterPro" id="IPR036188">
    <property type="entry name" value="FAD/NAD-bd_sf"/>
</dbReference>
<evidence type="ECO:0000313" key="8">
    <source>
        <dbReference type="RefSeq" id="XP_033570072.1"/>
    </source>
</evidence>
<dbReference type="SUPFAM" id="SSF51905">
    <property type="entry name" value="FAD/NAD(P)-binding domain"/>
    <property type="match status" value="2"/>
</dbReference>
<keyword evidence="2" id="KW-0285">Flavoprotein</keyword>
<dbReference type="PANTHER" id="PTHR23023">
    <property type="entry name" value="DIMETHYLANILINE MONOOXYGENASE"/>
    <property type="match status" value="1"/>
</dbReference>
<evidence type="ECO:0000313" key="7">
    <source>
        <dbReference type="Proteomes" id="UP000504636"/>
    </source>
</evidence>
<dbReference type="Proteomes" id="UP000504636">
    <property type="component" value="Unplaced"/>
</dbReference>
<protein>
    <submittedName>
        <fullName evidence="6 8">FAD/NAD(P)-binding domain-containing protein</fullName>
    </submittedName>
</protein>
<dbReference type="InterPro" id="IPR050346">
    <property type="entry name" value="FMO-like"/>
</dbReference>
<keyword evidence="5" id="KW-0560">Oxidoreductase</keyword>
<dbReference type="GeneID" id="54462138"/>
<evidence type="ECO:0000256" key="1">
    <source>
        <dbReference type="ARBA" id="ARBA00009183"/>
    </source>
</evidence>